<evidence type="ECO:0000313" key="3">
    <source>
        <dbReference type="Proteomes" id="UP000177894"/>
    </source>
</evidence>
<dbReference type="EMBL" id="CP017603">
    <property type="protein sequence ID" value="AOY75474.1"/>
    <property type="molecule type" value="Genomic_DNA"/>
</dbReference>
<proteinExistence type="predicted"/>
<dbReference type="InterPro" id="IPR011322">
    <property type="entry name" value="N-reg_PII-like_a/b"/>
</dbReference>
<dbReference type="Gene3D" id="3.30.70.120">
    <property type="match status" value="1"/>
</dbReference>
<name>A0AAC9RFI3_9CLOT</name>
<keyword evidence="3" id="KW-1185">Reference proteome</keyword>
<reference evidence="2 4" key="2">
    <citation type="submission" date="2017-03" db="EMBL/GenBank/DDBJ databases">
        <title>Complete sequence of Clostridium formicaceticum DSM 92.</title>
        <authorList>
            <person name="Poehlein A."/>
            <person name="Karl M."/>
            <person name="Bengelsdorf F.R."/>
            <person name="Duerre P."/>
            <person name="Daniel R."/>
        </authorList>
    </citation>
    <scope>NUCLEOTIDE SEQUENCE [LARGE SCALE GENOMIC DNA]</scope>
    <source>
        <strain evidence="2 4">DSM 92</strain>
    </source>
</reference>
<dbReference type="PANTHER" id="PTHR38456">
    <property type="entry name" value="CYCLIC DI-AMP RECEPTOR A"/>
    <property type="match status" value="1"/>
</dbReference>
<dbReference type="EMBL" id="CP020559">
    <property type="protein sequence ID" value="ARE85761.1"/>
    <property type="molecule type" value="Genomic_DNA"/>
</dbReference>
<protein>
    <recommendedName>
        <fullName evidence="5">Transcriptional regulator</fullName>
    </recommendedName>
</protein>
<evidence type="ECO:0000313" key="4">
    <source>
        <dbReference type="Proteomes" id="UP000192478"/>
    </source>
</evidence>
<sequence length="109" mass="11817">MKLIIAIVHDEDAARLMEELTNNNFRMTKLATTGGFLRAGNTTLLVGTEDEDVDKVISIIKDNCEARKEIVSSPAPVSGTAGIFIPYSIEVMVGGATVFVVDVEKYVKL</sequence>
<evidence type="ECO:0000313" key="2">
    <source>
        <dbReference type="EMBL" id="ARE85761.1"/>
    </source>
</evidence>
<dbReference type="SUPFAM" id="SSF54913">
    <property type="entry name" value="GlnB-like"/>
    <property type="match status" value="1"/>
</dbReference>
<dbReference type="KEGG" id="cfm:BJL90_05930"/>
<organism evidence="2 4">
    <name type="scientific">Clostridium formicaceticum</name>
    <dbReference type="NCBI Taxonomy" id="1497"/>
    <lineage>
        <taxon>Bacteria</taxon>
        <taxon>Bacillati</taxon>
        <taxon>Bacillota</taxon>
        <taxon>Clostridia</taxon>
        <taxon>Eubacteriales</taxon>
        <taxon>Clostridiaceae</taxon>
        <taxon>Clostridium</taxon>
    </lineage>
</organism>
<dbReference type="Proteomes" id="UP000177894">
    <property type="component" value="Chromosome"/>
</dbReference>
<gene>
    <name evidence="1" type="ORF">BJL90_05930</name>
    <name evidence="2" type="ORF">CLFO_00770</name>
</gene>
<dbReference type="InterPro" id="IPR015867">
    <property type="entry name" value="N-reg_PII/ATP_PRibTrfase_C"/>
</dbReference>
<evidence type="ECO:0000313" key="1">
    <source>
        <dbReference type="EMBL" id="AOY75474.1"/>
    </source>
</evidence>
<reference evidence="1 3" key="1">
    <citation type="submission" date="2016-10" db="EMBL/GenBank/DDBJ databases">
        <title>Complete Genome Sequence of Acetogen Clostridium formicoaceticum ATCC 27076.</title>
        <authorList>
            <person name="Bao T."/>
            <person name="Cheng C."/>
            <person name="Zhao J."/>
            <person name="Yang S.-T."/>
            <person name="Wang J."/>
            <person name="Wang M."/>
        </authorList>
    </citation>
    <scope>NUCLEOTIDE SEQUENCE [LARGE SCALE GENOMIC DNA]</scope>
    <source>
        <strain evidence="1 3">ATCC 27076</strain>
    </source>
</reference>
<dbReference type="Proteomes" id="UP000192478">
    <property type="component" value="Chromosome"/>
</dbReference>
<accession>A0AAC9RFI3</accession>
<dbReference type="PANTHER" id="PTHR38456:SF1">
    <property type="entry name" value="CYCLIC DI-AMP RECEPTOR A"/>
    <property type="match status" value="1"/>
</dbReference>
<evidence type="ECO:0008006" key="5">
    <source>
        <dbReference type="Google" id="ProtNLM"/>
    </source>
</evidence>
<dbReference type="RefSeq" id="WP_070965290.1">
    <property type="nucleotide sequence ID" value="NZ_CP017603.1"/>
</dbReference>
<dbReference type="AlphaFoldDB" id="A0AAC9RFI3"/>
<dbReference type="Pfam" id="PF06153">
    <property type="entry name" value="CdAMP_rec"/>
    <property type="match status" value="1"/>
</dbReference>
<dbReference type="InterPro" id="IPR010375">
    <property type="entry name" value="CdAMP_rec"/>
</dbReference>